<keyword evidence="2" id="KW-0812">Transmembrane</keyword>
<dbReference type="RefSeq" id="WP_221930083.1">
    <property type="nucleotide sequence ID" value="NZ_FXTH01000017.1"/>
</dbReference>
<keyword evidence="2" id="KW-1133">Transmembrane helix</keyword>
<dbReference type="Proteomes" id="UP000317593">
    <property type="component" value="Unassembled WGS sequence"/>
</dbReference>
<keyword evidence="4" id="KW-1185">Reference proteome</keyword>
<sequence length="684" mass="74967">MNDNYKHHLLTTGSCRTGRSLFWIIGMVVLLTTYSCASSSVMESSPSGDTSSEIKPLTEVEPPSPDPRVGLKAGLFDAEDAIWNLDMLSQTTPPEDFVGVTNSDLAFKDNYAIQGNYNGFMVWDISNPSAPELVVDFVCPASQSDVSVYGDLLFVSGEGLGGRLDCGTQGVDQTVSEKRLRGIRIFDISDIKNPEYISNVQTCRGSHTHSVLADPRDEENVYVYVSGSAPVRPEEELPGCSSALPEEDPNSALFRIEVIKVPLAHPEDAAIVNSPRIFENLEAAPSHGMSPEDLAEIEQAKKEGAYVAEIWGQQRILPSRIVSSLLQEIVDERGGSGEPTAADSAALRKQLPQIVEERWGDRGDDPLQDRGPNQCHDITLYPEIGLAGGACEGYGLLLNIEDPANPKRVDAVADSNFAYWHSATFNNEGDKVLFTDEWGGGGQPKCRENDPMEWGANAIFTIDDDDQMNFQTYYKMPAPQTAQENCVAHNGSLIPVPDRDIMVQSWYQGGISIFDWTDPKNPVEIAFHDRGPVDSTRMQMGGSWSVYWYNGVIVNSEIARGLDIFKLKPSPYLTENEIAAAETVTFEQLNAQGQPKYDWPTTFVLAKAYLDQLERGNSLAEETIAASRQSIADAEQASGDRQRTILRSLAGELENQADKSSDPEKVAKLVTTLEELAAEALAAR</sequence>
<accession>A0A521EMG1</accession>
<evidence type="ECO:0000256" key="1">
    <source>
        <dbReference type="SAM" id="MobiDB-lite"/>
    </source>
</evidence>
<name>A0A521EMG1_9BACT</name>
<dbReference type="AlphaFoldDB" id="A0A521EMG1"/>
<dbReference type="InterPro" id="IPR013211">
    <property type="entry name" value="LVIVD"/>
</dbReference>
<proteinExistence type="predicted"/>
<protein>
    <submittedName>
        <fullName evidence="3">LVIVD repeat-containing protein</fullName>
    </submittedName>
</protein>
<reference evidence="3 4" key="1">
    <citation type="submission" date="2017-05" db="EMBL/GenBank/DDBJ databases">
        <authorList>
            <person name="Varghese N."/>
            <person name="Submissions S."/>
        </authorList>
    </citation>
    <scope>NUCLEOTIDE SEQUENCE [LARGE SCALE GENOMIC DNA]</scope>
    <source>
        <strain evidence="3 4">DSM 21194</strain>
    </source>
</reference>
<feature type="compositionally biased region" description="Polar residues" evidence="1">
    <location>
        <begin position="42"/>
        <end position="53"/>
    </location>
</feature>
<feature type="transmembrane region" description="Helical" evidence="2">
    <location>
        <begin position="21"/>
        <end position="42"/>
    </location>
</feature>
<dbReference type="EMBL" id="FXTH01000017">
    <property type="protein sequence ID" value="SMO85098.1"/>
    <property type="molecule type" value="Genomic_DNA"/>
</dbReference>
<organism evidence="3 4">
    <name type="scientific">Fodinibius sediminis</name>
    <dbReference type="NCBI Taxonomy" id="1214077"/>
    <lineage>
        <taxon>Bacteria</taxon>
        <taxon>Pseudomonadati</taxon>
        <taxon>Balneolota</taxon>
        <taxon>Balneolia</taxon>
        <taxon>Balneolales</taxon>
        <taxon>Balneolaceae</taxon>
        <taxon>Fodinibius</taxon>
    </lineage>
</organism>
<dbReference type="Pfam" id="PF08309">
    <property type="entry name" value="LVIVD"/>
    <property type="match status" value="1"/>
</dbReference>
<feature type="region of interest" description="Disordered" evidence="1">
    <location>
        <begin position="42"/>
        <end position="67"/>
    </location>
</feature>
<evidence type="ECO:0000313" key="4">
    <source>
        <dbReference type="Proteomes" id="UP000317593"/>
    </source>
</evidence>
<keyword evidence="2" id="KW-0472">Membrane</keyword>
<evidence type="ECO:0000313" key="3">
    <source>
        <dbReference type="EMBL" id="SMO85098.1"/>
    </source>
</evidence>
<gene>
    <name evidence="3" type="ORF">SAMN06265218_11756</name>
</gene>
<evidence type="ECO:0000256" key="2">
    <source>
        <dbReference type="SAM" id="Phobius"/>
    </source>
</evidence>